<organism evidence="1 2">
    <name type="scientific">Streptomyces cinerochromogenes</name>
    <dbReference type="NCBI Taxonomy" id="66422"/>
    <lineage>
        <taxon>Bacteria</taxon>
        <taxon>Bacillati</taxon>
        <taxon>Actinomycetota</taxon>
        <taxon>Actinomycetes</taxon>
        <taxon>Kitasatosporales</taxon>
        <taxon>Streptomycetaceae</taxon>
        <taxon>Streptomyces</taxon>
    </lineage>
</organism>
<evidence type="ECO:0000313" key="1">
    <source>
        <dbReference type="EMBL" id="MFG3010052.1"/>
    </source>
</evidence>
<keyword evidence="2" id="KW-1185">Reference proteome</keyword>
<sequence length="45" mass="4644">MRLGACEERSGEAAAVQETSFELGSGLAGTALLAAPLLRPRRTGE</sequence>
<gene>
    <name evidence="1" type="ORF">ACGFZB_06265</name>
</gene>
<name>A0ABW7AYT6_9ACTN</name>
<proteinExistence type="predicted"/>
<dbReference type="EMBL" id="JBICYV010000002">
    <property type="protein sequence ID" value="MFG3010052.1"/>
    <property type="molecule type" value="Genomic_DNA"/>
</dbReference>
<reference evidence="1 2" key="1">
    <citation type="submission" date="2024-10" db="EMBL/GenBank/DDBJ databases">
        <title>The Natural Products Discovery Center: Release of the First 8490 Sequenced Strains for Exploring Actinobacteria Biosynthetic Diversity.</title>
        <authorList>
            <person name="Kalkreuter E."/>
            <person name="Kautsar S.A."/>
            <person name="Yang D."/>
            <person name="Bader C.D."/>
            <person name="Teijaro C.N."/>
            <person name="Fluegel L."/>
            <person name="Davis C.M."/>
            <person name="Simpson J.R."/>
            <person name="Lauterbach L."/>
            <person name="Steele A.D."/>
            <person name="Gui C."/>
            <person name="Meng S."/>
            <person name="Li G."/>
            <person name="Viehrig K."/>
            <person name="Ye F."/>
            <person name="Su P."/>
            <person name="Kiefer A.F."/>
            <person name="Nichols A."/>
            <person name="Cepeda A.J."/>
            <person name="Yan W."/>
            <person name="Fan B."/>
            <person name="Jiang Y."/>
            <person name="Adhikari A."/>
            <person name="Zheng C.-J."/>
            <person name="Schuster L."/>
            <person name="Cowan T.M."/>
            <person name="Smanski M.J."/>
            <person name="Chevrette M.G."/>
            <person name="De Carvalho L.P.S."/>
            <person name="Shen B."/>
        </authorList>
    </citation>
    <scope>NUCLEOTIDE SEQUENCE [LARGE SCALE GENOMIC DNA]</scope>
    <source>
        <strain evidence="1 2">NPDC048320</strain>
    </source>
</reference>
<dbReference type="Proteomes" id="UP001604267">
    <property type="component" value="Unassembled WGS sequence"/>
</dbReference>
<dbReference type="RefSeq" id="WP_392816040.1">
    <property type="nucleotide sequence ID" value="NZ_JBICYV010000002.1"/>
</dbReference>
<protein>
    <submittedName>
        <fullName evidence="1">Uncharacterized protein</fullName>
    </submittedName>
</protein>
<comment type="caution">
    <text evidence="1">The sequence shown here is derived from an EMBL/GenBank/DDBJ whole genome shotgun (WGS) entry which is preliminary data.</text>
</comment>
<evidence type="ECO:0000313" key="2">
    <source>
        <dbReference type="Proteomes" id="UP001604267"/>
    </source>
</evidence>
<accession>A0ABW7AYT6</accession>